<protein>
    <submittedName>
        <fullName evidence="3">Uncharacterized protein</fullName>
    </submittedName>
</protein>
<name>A0A109B986_HYPSL</name>
<keyword evidence="1" id="KW-1133">Transmembrane helix</keyword>
<feature type="transmembrane region" description="Helical" evidence="1">
    <location>
        <begin position="50"/>
        <end position="71"/>
    </location>
</feature>
<feature type="signal peptide" evidence="2">
    <location>
        <begin position="1"/>
        <end position="26"/>
    </location>
</feature>
<keyword evidence="2" id="KW-0732">Signal</keyword>
<feature type="chain" id="PRO_5007132466" evidence="2">
    <location>
        <begin position="27"/>
        <end position="112"/>
    </location>
</feature>
<accession>A0A109B986</accession>
<evidence type="ECO:0000313" key="4">
    <source>
        <dbReference type="Proteomes" id="UP000059074"/>
    </source>
</evidence>
<dbReference type="Proteomes" id="UP000059074">
    <property type="component" value="Unassembled WGS sequence"/>
</dbReference>
<gene>
    <name evidence="3" type="ORF">APY04_3324</name>
</gene>
<reference evidence="3 4" key="1">
    <citation type="submission" date="2015-10" db="EMBL/GenBank/DDBJ databases">
        <title>Transcriptomic analysis of a linuron degrading triple-species bacterial consortium.</title>
        <authorList>
            <person name="Albers P."/>
        </authorList>
    </citation>
    <scope>NUCLEOTIDE SEQUENCE [LARGE SCALE GENOMIC DNA]</scope>
    <source>
        <strain evidence="3 4">WDL6</strain>
    </source>
</reference>
<proteinExistence type="predicted"/>
<evidence type="ECO:0000313" key="3">
    <source>
        <dbReference type="EMBL" id="KWT64312.1"/>
    </source>
</evidence>
<keyword evidence="4" id="KW-1185">Reference proteome</keyword>
<dbReference type="EMBL" id="LMTR01000093">
    <property type="protein sequence ID" value="KWT64312.1"/>
    <property type="molecule type" value="Genomic_DNA"/>
</dbReference>
<dbReference type="AlphaFoldDB" id="A0A109B986"/>
<evidence type="ECO:0000256" key="2">
    <source>
        <dbReference type="SAM" id="SignalP"/>
    </source>
</evidence>
<dbReference type="RefSeq" id="WP_245281975.1">
    <property type="nucleotide sequence ID" value="NZ_LMTR01000093.1"/>
</dbReference>
<dbReference type="PATRIC" id="fig|121290.4.peg.756"/>
<evidence type="ECO:0000256" key="1">
    <source>
        <dbReference type="SAM" id="Phobius"/>
    </source>
</evidence>
<comment type="caution">
    <text evidence="3">The sequence shown here is derived from an EMBL/GenBank/DDBJ whole genome shotgun (WGS) entry which is preliminary data.</text>
</comment>
<organism evidence="3 4">
    <name type="scientific">Hyphomicrobium sulfonivorans</name>
    <dbReference type="NCBI Taxonomy" id="121290"/>
    <lineage>
        <taxon>Bacteria</taxon>
        <taxon>Pseudomonadati</taxon>
        <taxon>Pseudomonadota</taxon>
        <taxon>Alphaproteobacteria</taxon>
        <taxon>Hyphomicrobiales</taxon>
        <taxon>Hyphomicrobiaceae</taxon>
        <taxon>Hyphomicrobium</taxon>
    </lineage>
</organism>
<keyword evidence="1" id="KW-0812">Transmembrane</keyword>
<sequence>MKVKSSVAALVCASLLVPLVQTQAIAAPMPKPAITNAESGVTLVHRRGRGPATGAAIIGGLIAGALIAGSIREGRAEERDIRRCERDFYSFDRRTGTYINRYGDERICPYLR</sequence>
<keyword evidence="1" id="KW-0472">Membrane</keyword>